<evidence type="ECO:0000256" key="1">
    <source>
        <dbReference type="ARBA" id="ARBA00004651"/>
    </source>
</evidence>
<feature type="transmembrane region" description="Helical" evidence="7">
    <location>
        <begin position="42"/>
        <end position="66"/>
    </location>
</feature>
<evidence type="ECO:0000313" key="8">
    <source>
        <dbReference type="EMBL" id="MBZ5740203.1"/>
    </source>
</evidence>
<keyword evidence="3 7" id="KW-0812">Transmembrane</keyword>
<comment type="subcellular location">
    <subcellularLocation>
        <location evidence="1">Cell membrane</location>
        <topology evidence="1">Multi-pass membrane protein</topology>
    </subcellularLocation>
</comment>
<dbReference type="InterPro" id="IPR017039">
    <property type="entry name" value="Virul_fac_BrkB"/>
</dbReference>
<evidence type="ECO:0000313" key="9">
    <source>
        <dbReference type="Proteomes" id="UP000780875"/>
    </source>
</evidence>
<feature type="transmembrane region" description="Helical" evidence="7">
    <location>
        <begin position="149"/>
        <end position="172"/>
    </location>
</feature>
<keyword evidence="5 7" id="KW-0472">Membrane</keyword>
<evidence type="ECO:0000256" key="7">
    <source>
        <dbReference type="SAM" id="Phobius"/>
    </source>
</evidence>
<dbReference type="RefSeq" id="WP_224124562.1">
    <property type="nucleotide sequence ID" value="NZ_JAIQZJ010000012.1"/>
</dbReference>
<evidence type="ECO:0000256" key="6">
    <source>
        <dbReference type="SAM" id="MobiDB-lite"/>
    </source>
</evidence>
<feature type="transmembrane region" description="Helical" evidence="7">
    <location>
        <begin position="224"/>
        <end position="246"/>
    </location>
</feature>
<dbReference type="PANTHER" id="PTHR30213">
    <property type="entry name" value="INNER MEMBRANE PROTEIN YHJD"/>
    <property type="match status" value="1"/>
</dbReference>
<evidence type="ECO:0000256" key="3">
    <source>
        <dbReference type="ARBA" id="ARBA00022692"/>
    </source>
</evidence>
<dbReference type="PANTHER" id="PTHR30213:SF1">
    <property type="entry name" value="INNER MEMBRANE PROTEIN YHJD"/>
    <property type="match status" value="1"/>
</dbReference>
<name>A0ABS7UHT9_9ACTN</name>
<reference evidence="8 9" key="1">
    <citation type="submission" date="2021-09" db="EMBL/GenBank/DDBJ databases">
        <title>Whole genome sequence of Nocardioides sp. GBK3QG-3.</title>
        <authorList>
            <person name="Tuo L."/>
        </authorList>
    </citation>
    <scope>NUCLEOTIDE SEQUENCE [LARGE SCALE GENOMIC DNA]</scope>
    <source>
        <strain evidence="8 9">GBK3QG-3</strain>
    </source>
</reference>
<dbReference type="EMBL" id="JAIQZJ010000012">
    <property type="protein sequence ID" value="MBZ5740203.1"/>
    <property type="molecule type" value="Genomic_DNA"/>
</dbReference>
<sequence length="348" mass="37265">MPSLKERIAEVRERRPLVDHVVRMQEHYGGVKAGQQAGAVTYFAFLSFFPILALAFFVVGIVAKIYPGARGDLSDALNAVIPGLVGTGDNQVQISDIETAAATAGIIGAVILLYSGLGWLAAMRDALIVVFEVPAKDQPNFLFGKLRDLVTLALIGVILLVSVAAAGLIGGFADQLLGWLELDTELGWLVKLLSVLLGFGANMLLFFAMFVLLAEPPYTPRRSLWSGAFLGAIAFEVLKQVSGLLISSTTGNPAFQAFGIALIVLVWINYFSRVVLYAAAWAHTSPAARAARPESEVAPVQGPPSPPVRSRAERLDEVDHPWVAPYAAGAATMLGLVAVIRRFTQQKD</sequence>
<gene>
    <name evidence="8" type="ORF">K8U61_18650</name>
</gene>
<keyword evidence="4 7" id="KW-1133">Transmembrane helix</keyword>
<dbReference type="Pfam" id="PF03631">
    <property type="entry name" value="Virul_fac_BrkB"/>
    <property type="match status" value="1"/>
</dbReference>
<feature type="transmembrane region" description="Helical" evidence="7">
    <location>
        <begin position="100"/>
        <end position="122"/>
    </location>
</feature>
<feature type="region of interest" description="Disordered" evidence="6">
    <location>
        <begin position="292"/>
        <end position="312"/>
    </location>
</feature>
<organism evidence="8 9">
    <name type="scientific">Nocardioides mangrovi</name>
    <dbReference type="NCBI Taxonomy" id="2874580"/>
    <lineage>
        <taxon>Bacteria</taxon>
        <taxon>Bacillati</taxon>
        <taxon>Actinomycetota</taxon>
        <taxon>Actinomycetes</taxon>
        <taxon>Propionibacteriales</taxon>
        <taxon>Nocardioidaceae</taxon>
        <taxon>Nocardioides</taxon>
    </lineage>
</organism>
<dbReference type="Proteomes" id="UP000780875">
    <property type="component" value="Unassembled WGS sequence"/>
</dbReference>
<evidence type="ECO:0000256" key="2">
    <source>
        <dbReference type="ARBA" id="ARBA00022475"/>
    </source>
</evidence>
<feature type="transmembrane region" description="Helical" evidence="7">
    <location>
        <begin position="258"/>
        <end position="282"/>
    </location>
</feature>
<proteinExistence type="predicted"/>
<feature type="transmembrane region" description="Helical" evidence="7">
    <location>
        <begin position="192"/>
        <end position="212"/>
    </location>
</feature>
<evidence type="ECO:0000256" key="4">
    <source>
        <dbReference type="ARBA" id="ARBA00022989"/>
    </source>
</evidence>
<protein>
    <submittedName>
        <fullName evidence="8">YihY/virulence factor BrkB family protein</fullName>
    </submittedName>
</protein>
<comment type="caution">
    <text evidence="8">The sequence shown here is derived from an EMBL/GenBank/DDBJ whole genome shotgun (WGS) entry which is preliminary data.</text>
</comment>
<accession>A0ABS7UHT9</accession>
<keyword evidence="2" id="KW-1003">Cell membrane</keyword>
<evidence type="ECO:0000256" key="5">
    <source>
        <dbReference type="ARBA" id="ARBA00023136"/>
    </source>
</evidence>
<keyword evidence="9" id="KW-1185">Reference proteome</keyword>